<gene>
    <name evidence="9" type="ordered locus">FraEuI1c_6526</name>
</gene>
<feature type="transmembrane region" description="Helical" evidence="7">
    <location>
        <begin position="179"/>
        <end position="201"/>
    </location>
</feature>
<dbReference type="EMBL" id="CP002299">
    <property type="protein sequence ID" value="ADP84502.1"/>
    <property type="molecule type" value="Genomic_DNA"/>
</dbReference>
<evidence type="ECO:0000256" key="6">
    <source>
        <dbReference type="ARBA" id="ARBA00023136"/>
    </source>
</evidence>
<dbReference type="InterPro" id="IPR050622">
    <property type="entry name" value="CPA3_antiporter_subunitB"/>
</dbReference>
<comment type="subcellular location">
    <subcellularLocation>
        <location evidence="1">Cell membrane</location>
        <topology evidence="1">Multi-pass membrane protein</topology>
    </subcellularLocation>
</comment>
<dbReference type="InParanoid" id="E3J8G8"/>
<evidence type="ECO:0000256" key="4">
    <source>
        <dbReference type="ARBA" id="ARBA00022692"/>
    </source>
</evidence>
<evidence type="ECO:0000256" key="5">
    <source>
        <dbReference type="ARBA" id="ARBA00022989"/>
    </source>
</evidence>
<feature type="transmembrane region" description="Helical" evidence="7">
    <location>
        <begin position="12"/>
        <end position="35"/>
    </location>
</feature>
<organism evidence="9 10">
    <name type="scientific">Pseudofrankia inefficax (strain DSM 45817 / CECT 9037 / DDB 130130 / EuI1c)</name>
    <name type="common">Frankia inefficax</name>
    <dbReference type="NCBI Taxonomy" id="298654"/>
    <lineage>
        <taxon>Bacteria</taxon>
        <taxon>Bacillati</taxon>
        <taxon>Actinomycetota</taxon>
        <taxon>Actinomycetes</taxon>
        <taxon>Frankiales</taxon>
        <taxon>Frankiaceae</taxon>
        <taxon>Pseudofrankia</taxon>
    </lineage>
</organism>
<reference evidence="9 10" key="1">
    <citation type="submission" date="2010-10" db="EMBL/GenBank/DDBJ databases">
        <title>Complete sequence of Frankia sp. EuI1c.</title>
        <authorList>
            <consortium name="US DOE Joint Genome Institute"/>
            <person name="Lucas S."/>
            <person name="Copeland A."/>
            <person name="Lapidus A."/>
            <person name="Cheng J.-F."/>
            <person name="Bruce D."/>
            <person name="Goodwin L."/>
            <person name="Pitluck S."/>
            <person name="Chertkov O."/>
            <person name="Detter J.C."/>
            <person name="Han C."/>
            <person name="Tapia R."/>
            <person name="Land M."/>
            <person name="Hauser L."/>
            <person name="Jeffries C."/>
            <person name="Kyrpides N."/>
            <person name="Ivanova N."/>
            <person name="Mikhailova N."/>
            <person name="Beauchemin N."/>
            <person name="Sen A."/>
            <person name="Sur S.A."/>
            <person name="Gtari M."/>
            <person name="Wall L."/>
            <person name="Tisa L."/>
            <person name="Woyke T."/>
        </authorList>
    </citation>
    <scope>NUCLEOTIDE SEQUENCE [LARGE SCALE GENOMIC DNA]</scope>
    <source>
        <strain evidence="10">DSM 45817 / CECT 9037 / EuI1c</strain>
    </source>
</reference>
<keyword evidence="4 7" id="KW-0812">Transmembrane</keyword>
<dbReference type="GO" id="GO:0005886">
    <property type="term" value="C:plasma membrane"/>
    <property type="evidence" value="ECO:0007669"/>
    <property type="project" value="UniProtKB-SubCell"/>
</dbReference>
<accession>E3J8G8</accession>
<dbReference type="PANTHER" id="PTHR33932:SF4">
    <property type="entry name" value="NA(+)_H(+) ANTIPORTER SUBUNIT B"/>
    <property type="match status" value="1"/>
</dbReference>
<evidence type="ECO:0000313" key="9">
    <source>
        <dbReference type="EMBL" id="ADP84502.1"/>
    </source>
</evidence>
<keyword evidence="5 7" id="KW-1133">Transmembrane helix</keyword>
<evidence type="ECO:0000256" key="1">
    <source>
        <dbReference type="ARBA" id="ARBA00004651"/>
    </source>
</evidence>
<protein>
    <submittedName>
        <fullName evidence="9">Na+/H+ antiporter MnhB subunit-related protein</fullName>
    </submittedName>
</protein>
<dbReference type="RefSeq" id="WP_013427614.1">
    <property type="nucleotide sequence ID" value="NC_014666.1"/>
</dbReference>
<dbReference type="HOGENOM" id="CLU_069132_3_0_11"/>
<evidence type="ECO:0000256" key="7">
    <source>
        <dbReference type="SAM" id="Phobius"/>
    </source>
</evidence>
<feature type="transmembrane region" description="Helical" evidence="7">
    <location>
        <begin position="116"/>
        <end position="138"/>
    </location>
</feature>
<keyword evidence="6 7" id="KW-0472">Membrane</keyword>
<evidence type="ECO:0000313" key="10">
    <source>
        <dbReference type="Proteomes" id="UP000002484"/>
    </source>
</evidence>
<evidence type="ECO:0000256" key="2">
    <source>
        <dbReference type="ARBA" id="ARBA00009425"/>
    </source>
</evidence>
<dbReference type="eggNOG" id="COG2111">
    <property type="taxonomic scope" value="Bacteria"/>
</dbReference>
<proteinExistence type="inferred from homology"/>
<dbReference type="KEGG" id="fri:FraEuI1c_6526"/>
<sequence precursor="true">MSGEAAGRGRRARLAIFCVGGAGVAVLFGLAVFGLPAPGGDDHPYRDRAVPAAVSHGTANVVSSVNFDLRAMDTLGEEAILFASVLGVAALARPTTGENERRLRAPREQVLDAARATAAVFFPVTLVVGLDVVLHGALTPGGGFQGGVILGTGIHLVYIAGGYRALLRVRPLDVFEHGEAVGMGAFVAAGVAALLVGGSFLGNVVPTGRLGSLTSSGTVELLSLAVGVEVASAVVVLLAAFLTQLLEIGDRPEADQ</sequence>
<feature type="domain" description="Na+/H+ antiporter MnhB subunit-related protein" evidence="8">
    <location>
        <begin position="115"/>
        <end position="235"/>
    </location>
</feature>
<feature type="transmembrane region" description="Helical" evidence="7">
    <location>
        <begin position="79"/>
        <end position="96"/>
    </location>
</feature>
<evidence type="ECO:0000259" key="8">
    <source>
        <dbReference type="Pfam" id="PF04039"/>
    </source>
</evidence>
<comment type="similarity">
    <text evidence="2">Belongs to the CPA3 antiporters (TC 2.A.63) subunit B family.</text>
</comment>
<dbReference type="Pfam" id="PF04039">
    <property type="entry name" value="MnhB"/>
    <property type="match status" value="1"/>
</dbReference>
<dbReference type="AlphaFoldDB" id="E3J8G8"/>
<feature type="transmembrane region" description="Helical" evidence="7">
    <location>
        <begin position="144"/>
        <end position="167"/>
    </location>
</feature>
<evidence type="ECO:0000256" key="3">
    <source>
        <dbReference type="ARBA" id="ARBA00022475"/>
    </source>
</evidence>
<dbReference type="InterPro" id="IPR007182">
    <property type="entry name" value="MnhB"/>
</dbReference>
<dbReference type="STRING" id="298654.FraEuI1c_6526"/>
<dbReference type="Proteomes" id="UP000002484">
    <property type="component" value="Chromosome"/>
</dbReference>
<keyword evidence="3" id="KW-1003">Cell membrane</keyword>
<keyword evidence="10" id="KW-1185">Reference proteome</keyword>
<dbReference type="PANTHER" id="PTHR33932">
    <property type="entry name" value="NA(+)/H(+) ANTIPORTER SUBUNIT B"/>
    <property type="match status" value="1"/>
</dbReference>
<name>E3J8G8_PSEI1</name>
<feature type="transmembrane region" description="Helical" evidence="7">
    <location>
        <begin position="221"/>
        <end position="242"/>
    </location>
</feature>